<sequence>MKIKRIFLFFIGLCLFAISIPSSGIMLMEVIYRAEMVNKYNITELNGMFEGAPASYEFTGNIISTTHELKDEPPYLNDWDDLVYPADISIAVNGDIIEVLERYPVKLERDGLKQKGLNQYTHYLSYWLIENQKSGENFFAVTLQLNGADTKQIKDGIMDGFIPPDEIEYELLTVQEDGTVEKDFFTYQDKSKLQTQLITPLFAGPAGYYTDTLTGYPSAIFPLIYPWLTTLIGIILMLVYFPNKVVFNRRKPKSIN</sequence>
<name>A0A4P7A0P3_9BACL</name>
<dbReference type="RefSeq" id="WP_134210538.1">
    <property type="nucleotide sequence ID" value="NZ_CP038015.1"/>
</dbReference>
<proteinExistence type="predicted"/>
<evidence type="ECO:0000256" key="1">
    <source>
        <dbReference type="SAM" id="Phobius"/>
    </source>
</evidence>
<evidence type="ECO:0000313" key="2">
    <source>
        <dbReference type="EMBL" id="QBP41969.1"/>
    </source>
</evidence>
<feature type="transmembrane region" description="Helical" evidence="1">
    <location>
        <begin position="223"/>
        <end position="241"/>
    </location>
</feature>
<accession>A0A4P7A0P3</accession>
<dbReference type="Proteomes" id="UP000294292">
    <property type="component" value="Chromosome"/>
</dbReference>
<keyword evidence="1" id="KW-0472">Membrane</keyword>
<dbReference type="EMBL" id="CP038015">
    <property type="protein sequence ID" value="QBP41969.1"/>
    <property type="molecule type" value="Genomic_DNA"/>
</dbReference>
<reference evidence="2 3" key="1">
    <citation type="submission" date="2019-03" db="EMBL/GenBank/DDBJ databases">
        <title>Complete genome sequence of Paenisporosarcina antarctica CGMCC 1.6503T.</title>
        <authorList>
            <person name="Rong J.-C."/>
            <person name="Chi N.-Y."/>
            <person name="Zhang Q.-F."/>
        </authorList>
    </citation>
    <scope>NUCLEOTIDE SEQUENCE [LARGE SCALE GENOMIC DNA]</scope>
    <source>
        <strain evidence="2 3">CGMCC 1.6503</strain>
    </source>
</reference>
<dbReference type="OrthoDB" id="2425479at2"/>
<gene>
    <name evidence="2" type="ORF">E2636_12775</name>
</gene>
<evidence type="ECO:0000313" key="3">
    <source>
        <dbReference type="Proteomes" id="UP000294292"/>
    </source>
</evidence>
<organism evidence="2 3">
    <name type="scientific">Paenisporosarcina antarctica</name>
    <dbReference type="NCBI Taxonomy" id="417367"/>
    <lineage>
        <taxon>Bacteria</taxon>
        <taxon>Bacillati</taxon>
        <taxon>Bacillota</taxon>
        <taxon>Bacilli</taxon>
        <taxon>Bacillales</taxon>
        <taxon>Caryophanaceae</taxon>
        <taxon>Paenisporosarcina</taxon>
    </lineage>
</organism>
<keyword evidence="1" id="KW-0812">Transmembrane</keyword>
<dbReference type="KEGG" id="panc:E2636_12775"/>
<protein>
    <submittedName>
        <fullName evidence="2">Uncharacterized protein</fullName>
    </submittedName>
</protein>
<dbReference type="AlphaFoldDB" id="A0A4P7A0P3"/>
<keyword evidence="1" id="KW-1133">Transmembrane helix</keyword>
<keyword evidence="3" id="KW-1185">Reference proteome</keyword>